<proteinExistence type="predicted"/>
<gene>
    <name evidence="1" type="ORF">L1987_15364</name>
</gene>
<reference evidence="1 2" key="2">
    <citation type="journal article" date="2022" name="Mol. Ecol. Resour.">
        <title>The genomes of chicory, endive, great burdock and yacon provide insights into Asteraceae paleo-polyploidization history and plant inulin production.</title>
        <authorList>
            <person name="Fan W."/>
            <person name="Wang S."/>
            <person name="Wang H."/>
            <person name="Wang A."/>
            <person name="Jiang F."/>
            <person name="Liu H."/>
            <person name="Zhao H."/>
            <person name="Xu D."/>
            <person name="Zhang Y."/>
        </authorList>
    </citation>
    <scope>NUCLEOTIDE SEQUENCE [LARGE SCALE GENOMIC DNA]</scope>
    <source>
        <strain evidence="2">cv. Yunnan</strain>
        <tissue evidence="1">Leaves</tissue>
    </source>
</reference>
<reference evidence="2" key="1">
    <citation type="journal article" date="2022" name="Mol. Ecol. Resour.">
        <title>The genomes of chicory, endive, great burdock and yacon provide insights into Asteraceae palaeo-polyploidization history and plant inulin production.</title>
        <authorList>
            <person name="Fan W."/>
            <person name="Wang S."/>
            <person name="Wang H."/>
            <person name="Wang A."/>
            <person name="Jiang F."/>
            <person name="Liu H."/>
            <person name="Zhao H."/>
            <person name="Xu D."/>
            <person name="Zhang Y."/>
        </authorList>
    </citation>
    <scope>NUCLEOTIDE SEQUENCE [LARGE SCALE GENOMIC DNA]</scope>
    <source>
        <strain evidence="2">cv. Yunnan</strain>
    </source>
</reference>
<sequence length="107" mass="12302">MWLSAESSGTISDDHTPSNIKIDLKSDTTSQRRENTVSTPMRLVRPKARTRENAKKRTHLPKKKAEVDESLGWLTAHSTDMKTRWDFHTDPATDVFGQMNEMEQDIM</sequence>
<organism evidence="1 2">
    <name type="scientific">Smallanthus sonchifolius</name>
    <dbReference type="NCBI Taxonomy" id="185202"/>
    <lineage>
        <taxon>Eukaryota</taxon>
        <taxon>Viridiplantae</taxon>
        <taxon>Streptophyta</taxon>
        <taxon>Embryophyta</taxon>
        <taxon>Tracheophyta</taxon>
        <taxon>Spermatophyta</taxon>
        <taxon>Magnoliopsida</taxon>
        <taxon>eudicotyledons</taxon>
        <taxon>Gunneridae</taxon>
        <taxon>Pentapetalae</taxon>
        <taxon>asterids</taxon>
        <taxon>campanulids</taxon>
        <taxon>Asterales</taxon>
        <taxon>Asteraceae</taxon>
        <taxon>Asteroideae</taxon>
        <taxon>Heliantheae alliance</taxon>
        <taxon>Millerieae</taxon>
        <taxon>Smallanthus</taxon>
    </lineage>
</organism>
<dbReference type="Proteomes" id="UP001056120">
    <property type="component" value="Linkage Group LG05"/>
</dbReference>
<accession>A0ACB9J5V8</accession>
<keyword evidence="2" id="KW-1185">Reference proteome</keyword>
<name>A0ACB9J5V8_9ASTR</name>
<dbReference type="EMBL" id="CM042022">
    <property type="protein sequence ID" value="KAI3815685.1"/>
    <property type="molecule type" value="Genomic_DNA"/>
</dbReference>
<evidence type="ECO:0000313" key="1">
    <source>
        <dbReference type="EMBL" id="KAI3815685.1"/>
    </source>
</evidence>
<evidence type="ECO:0000313" key="2">
    <source>
        <dbReference type="Proteomes" id="UP001056120"/>
    </source>
</evidence>
<protein>
    <submittedName>
        <fullName evidence="1">Uncharacterized protein</fullName>
    </submittedName>
</protein>
<comment type="caution">
    <text evidence="1">The sequence shown here is derived from an EMBL/GenBank/DDBJ whole genome shotgun (WGS) entry which is preliminary data.</text>
</comment>